<reference evidence="10 11" key="1">
    <citation type="submission" date="2015-08" db="EMBL/GenBank/DDBJ databases">
        <authorList>
            <person name="Babu N.S."/>
            <person name="Beckwith C.J."/>
            <person name="Beseler K.G."/>
            <person name="Brison A."/>
            <person name="Carone J.V."/>
            <person name="Caskin T.P."/>
            <person name="Diamond M."/>
            <person name="Durham M.E."/>
            <person name="Foxe J.M."/>
            <person name="Go M."/>
            <person name="Henderson B.A."/>
            <person name="Jones I.B."/>
            <person name="McGettigan J.A."/>
            <person name="Micheletti S.J."/>
            <person name="Nasrallah M.E."/>
            <person name="Ortiz D."/>
            <person name="Piller C.R."/>
            <person name="Privatt S.R."/>
            <person name="Schneider S.L."/>
            <person name="Sharp S."/>
            <person name="Smith T.C."/>
            <person name="Stanton J.D."/>
            <person name="Ullery H.E."/>
            <person name="Wilson R.J."/>
            <person name="Serrano M.G."/>
            <person name="Buck G."/>
            <person name="Lee V."/>
            <person name="Wang Y."/>
            <person name="Carvalho R."/>
            <person name="Voegtly L."/>
            <person name="Shi R."/>
            <person name="Duckworth R."/>
            <person name="Johnson A."/>
            <person name="Loviza R."/>
            <person name="Walstead R."/>
            <person name="Shah Z."/>
            <person name="Kiflezghi M."/>
            <person name="Wade K."/>
            <person name="Ball S.L."/>
            <person name="Bradley K.W."/>
            <person name="Asai D.J."/>
            <person name="Bowman C.A."/>
            <person name="Russell D.A."/>
            <person name="Pope W.H."/>
            <person name="Jacobs-Sera D."/>
            <person name="Hendrix R.W."/>
            <person name="Hatfull G.F."/>
        </authorList>
    </citation>
    <scope>NUCLEOTIDE SEQUENCE [LARGE SCALE GENOMIC DNA]</scope>
    <source>
        <strain evidence="10 11">DSM 27710</strain>
    </source>
</reference>
<evidence type="ECO:0000256" key="7">
    <source>
        <dbReference type="ARBA" id="ARBA00023014"/>
    </source>
</evidence>
<dbReference type="GO" id="GO:0140663">
    <property type="term" value="F:ATP-dependent FeS chaperone activity"/>
    <property type="evidence" value="ECO:0007669"/>
    <property type="project" value="InterPro"/>
</dbReference>
<evidence type="ECO:0000256" key="1">
    <source>
        <dbReference type="ARBA" id="ARBA00007352"/>
    </source>
</evidence>
<dbReference type="Proteomes" id="UP000055590">
    <property type="component" value="Chromosome"/>
</dbReference>
<dbReference type="PANTHER" id="PTHR42961:SF2">
    <property type="entry name" value="IRON-SULFUR PROTEIN NUBPL"/>
    <property type="match status" value="1"/>
</dbReference>
<dbReference type="PROSITE" id="PS01215">
    <property type="entry name" value="MRP"/>
    <property type="match status" value="1"/>
</dbReference>
<dbReference type="SUPFAM" id="SSF52540">
    <property type="entry name" value="P-loop containing nucleoside triphosphate hydrolases"/>
    <property type="match status" value="1"/>
</dbReference>
<dbReference type="KEGG" id="vin:AKJ08_1285"/>
<dbReference type="AlphaFoldDB" id="A0A0K1PBI3"/>
<dbReference type="GO" id="GO:0051539">
    <property type="term" value="F:4 iron, 4 sulfur cluster binding"/>
    <property type="evidence" value="ECO:0007669"/>
    <property type="project" value="TreeGrafter"/>
</dbReference>
<dbReference type="GO" id="GO:0016226">
    <property type="term" value="P:iron-sulfur cluster assembly"/>
    <property type="evidence" value="ECO:0007669"/>
    <property type="project" value="InterPro"/>
</dbReference>
<dbReference type="Gene3D" id="3.30.300.130">
    <property type="entry name" value="Fe-S cluster assembly (FSCA)"/>
    <property type="match status" value="1"/>
</dbReference>
<dbReference type="InterPro" id="IPR034904">
    <property type="entry name" value="FSCA_dom_sf"/>
</dbReference>
<feature type="domain" description="MIP18 family-like" evidence="9">
    <location>
        <begin position="7"/>
        <end position="77"/>
    </location>
</feature>
<evidence type="ECO:0000256" key="3">
    <source>
        <dbReference type="ARBA" id="ARBA00022723"/>
    </source>
</evidence>
<dbReference type="PATRIC" id="fig|1391653.3.peg.1348"/>
<keyword evidence="3 8" id="KW-0479">Metal-binding</keyword>
<comment type="subunit">
    <text evidence="8">Homodimer.</text>
</comment>
<dbReference type="InterPro" id="IPR027417">
    <property type="entry name" value="P-loop_NTPase"/>
</dbReference>
<dbReference type="PANTHER" id="PTHR42961">
    <property type="entry name" value="IRON-SULFUR PROTEIN NUBPL"/>
    <property type="match status" value="1"/>
</dbReference>
<dbReference type="InterPro" id="IPR002744">
    <property type="entry name" value="MIP18-like"/>
</dbReference>
<keyword evidence="4 8" id="KW-0547">Nucleotide-binding</keyword>
<evidence type="ECO:0000256" key="5">
    <source>
        <dbReference type="ARBA" id="ARBA00022840"/>
    </source>
</evidence>
<sequence length="359" mass="37854">MSQISERDVMSALSKVNDPELHKDLVSLNMVQDVRLLPGGAIKLRIDLTTPACPLKGKIQSDVEAALRAIPGVTSVELEWGAQVRRARAEKGNFIPGVKNVILVGAGKGGVGKSTVSLNLAAALRQEGATVGLLDADFYGPSVPIMTGLSGKPVSKDGKTLEPMEAHGLKVMSIGFLVDPEQAMVWRGPMLHSAITQLLRDVNWGELDYLVLDLPPGTGDVPLSLSQLVHAAGIVLVSTPQDVALADVVKAKSMFDRVSIPVLGIVENMSQFVCPHCSESTPIFDTGGAGRAAQAMGIPLLGQIPLDLAIRVGGDKGVPVTVGHPDSKQAQAFREMARNIAGKVSVQSHDVKLPIFKLG</sequence>
<dbReference type="InterPro" id="IPR033756">
    <property type="entry name" value="YlxH/NBP35"/>
</dbReference>
<keyword evidence="8" id="KW-0378">Hydrolase</keyword>
<evidence type="ECO:0000256" key="6">
    <source>
        <dbReference type="ARBA" id="ARBA00023004"/>
    </source>
</evidence>
<evidence type="ECO:0000313" key="11">
    <source>
        <dbReference type="Proteomes" id="UP000055590"/>
    </source>
</evidence>
<dbReference type="HAMAP" id="MF_02040">
    <property type="entry name" value="Mrp_NBP35"/>
    <property type="match status" value="1"/>
</dbReference>
<comment type="similarity">
    <text evidence="8">Belongs to the Mrp/NBP35 ATP-binding proteins family.</text>
</comment>
<gene>
    <name evidence="10" type="ORF">AKJ08_1285</name>
</gene>
<dbReference type="OrthoDB" id="9809679at2"/>
<proteinExistence type="inferred from homology"/>
<protein>
    <recommendedName>
        <fullName evidence="8">Iron-sulfur cluster carrier protein</fullName>
    </recommendedName>
</protein>
<dbReference type="GO" id="GO:0005524">
    <property type="term" value="F:ATP binding"/>
    <property type="evidence" value="ECO:0007669"/>
    <property type="project" value="UniProtKB-UniRule"/>
</dbReference>
<name>A0A0K1PBI3_9BACT</name>
<organism evidence="10 11">
    <name type="scientific">Vulgatibacter incomptus</name>
    <dbReference type="NCBI Taxonomy" id="1391653"/>
    <lineage>
        <taxon>Bacteria</taxon>
        <taxon>Pseudomonadati</taxon>
        <taxon>Myxococcota</taxon>
        <taxon>Myxococcia</taxon>
        <taxon>Myxococcales</taxon>
        <taxon>Cystobacterineae</taxon>
        <taxon>Vulgatibacteraceae</taxon>
        <taxon>Vulgatibacter</taxon>
    </lineage>
</organism>
<evidence type="ECO:0000256" key="2">
    <source>
        <dbReference type="ARBA" id="ARBA00008205"/>
    </source>
</evidence>
<dbReference type="NCBIfam" id="NF008669">
    <property type="entry name" value="PRK11670.1"/>
    <property type="match status" value="1"/>
</dbReference>
<dbReference type="InterPro" id="IPR000808">
    <property type="entry name" value="Mrp-like_CS"/>
</dbReference>
<dbReference type="GO" id="GO:0046872">
    <property type="term" value="F:metal ion binding"/>
    <property type="evidence" value="ECO:0007669"/>
    <property type="project" value="UniProtKB-KW"/>
</dbReference>
<dbReference type="RefSeq" id="WP_050725289.1">
    <property type="nucleotide sequence ID" value="NZ_CP012332.1"/>
</dbReference>
<comment type="similarity">
    <text evidence="1">In the N-terminal section; belongs to the MIP18 family.</text>
</comment>
<keyword evidence="7 8" id="KW-0411">Iron-sulfur</keyword>
<accession>A0A0K1PBI3</accession>
<dbReference type="SUPFAM" id="SSF117916">
    <property type="entry name" value="Fe-S cluster assembly (FSCA) domain-like"/>
    <property type="match status" value="1"/>
</dbReference>
<dbReference type="GO" id="GO:0016887">
    <property type="term" value="F:ATP hydrolysis activity"/>
    <property type="evidence" value="ECO:0007669"/>
    <property type="project" value="UniProtKB-UniRule"/>
</dbReference>
<comment type="function">
    <text evidence="8">Binds and transfers iron-sulfur (Fe-S) clusters to target apoproteins. Can hydrolyze ATP.</text>
</comment>
<keyword evidence="5 8" id="KW-0067">ATP-binding</keyword>
<dbReference type="Gene3D" id="3.40.50.300">
    <property type="entry name" value="P-loop containing nucleotide triphosphate hydrolases"/>
    <property type="match status" value="1"/>
</dbReference>
<feature type="binding site" evidence="8">
    <location>
        <begin position="107"/>
        <end position="114"/>
    </location>
    <ligand>
        <name>ATP</name>
        <dbReference type="ChEBI" id="CHEBI:30616"/>
    </ligand>
</feature>
<dbReference type="CDD" id="cd02037">
    <property type="entry name" value="Mrp_NBP35"/>
    <property type="match status" value="1"/>
</dbReference>
<evidence type="ECO:0000259" key="9">
    <source>
        <dbReference type="Pfam" id="PF01883"/>
    </source>
</evidence>
<dbReference type="EMBL" id="CP012332">
    <property type="protein sequence ID" value="AKU90898.1"/>
    <property type="molecule type" value="Genomic_DNA"/>
</dbReference>
<comment type="similarity">
    <text evidence="2">In the C-terminal section; belongs to the Mrp/NBP35 ATP-binding proteins family.</text>
</comment>
<evidence type="ECO:0000256" key="8">
    <source>
        <dbReference type="HAMAP-Rule" id="MF_02040"/>
    </source>
</evidence>
<dbReference type="Pfam" id="PF01883">
    <property type="entry name" value="FeS_assembly_P"/>
    <property type="match status" value="1"/>
</dbReference>
<keyword evidence="6 8" id="KW-0408">Iron</keyword>
<dbReference type="InterPro" id="IPR019591">
    <property type="entry name" value="Mrp/NBP35_ATP-bd"/>
</dbReference>
<evidence type="ECO:0000256" key="4">
    <source>
        <dbReference type="ARBA" id="ARBA00022741"/>
    </source>
</evidence>
<evidence type="ECO:0000313" key="10">
    <source>
        <dbReference type="EMBL" id="AKU90898.1"/>
    </source>
</evidence>
<dbReference type="InterPro" id="IPR044304">
    <property type="entry name" value="NUBPL-like"/>
</dbReference>
<dbReference type="Pfam" id="PF10609">
    <property type="entry name" value="ParA"/>
    <property type="match status" value="1"/>
</dbReference>
<dbReference type="FunFam" id="3.40.50.300:FF:001119">
    <property type="entry name" value="Iron-sulfur cluster carrier protein"/>
    <property type="match status" value="1"/>
</dbReference>
<dbReference type="STRING" id="1391653.AKJ08_1285"/>
<keyword evidence="11" id="KW-1185">Reference proteome</keyword>